<accession>A0A2U2BE69</accession>
<dbReference type="InterPro" id="IPR010987">
    <property type="entry name" value="Glutathione-S-Trfase_C-like"/>
</dbReference>
<gene>
    <name evidence="3" type="ORF">DDZ16_02360</name>
</gene>
<dbReference type="GO" id="GO:0006749">
    <property type="term" value="P:glutathione metabolic process"/>
    <property type="evidence" value="ECO:0007669"/>
    <property type="project" value="TreeGrafter"/>
</dbReference>
<dbReference type="PANTHER" id="PTHR11571">
    <property type="entry name" value="GLUTATHIONE S-TRANSFERASE"/>
    <property type="match status" value="1"/>
</dbReference>
<comment type="caution">
    <text evidence="3">The sequence shown here is derived from an EMBL/GenBank/DDBJ whole genome shotgun (WGS) entry which is preliminary data.</text>
</comment>
<dbReference type="InterPro" id="IPR054761">
    <property type="entry name" value="GST_C_proteobact"/>
</dbReference>
<sequence length="236" mass="27574">MNCKLYYWPAPFRGNFIRLLLEEAGEKYQEASVEEILELYSKPVEVQPLPMMAPPYLHDLDHDVFLSQMPVIVMHLSRKLGFLPDDAFKSSVCLKLVLDSNDILAEITNLNGNTMWEYEKWKEFRQKRLKRWLEMFEETGKGFGLSSKSEYMLGGDQISMADLVTEALWGTMIRCFPDLAEDCRRHAPNVFQLIQRIEIRPKIKSFIERQQQSYGSSYCGGQIEKSIRSMLEKDRQ</sequence>
<dbReference type="PROSITE" id="PS50404">
    <property type="entry name" value="GST_NTER"/>
    <property type="match status" value="1"/>
</dbReference>
<dbReference type="InterPro" id="IPR004045">
    <property type="entry name" value="Glutathione_S-Trfase_N"/>
</dbReference>
<dbReference type="AlphaFoldDB" id="A0A2U2BE69"/>
<dbReference type="Gene3D" id="1.20.1050.10">
    <property type="match status" value="1"/>
</dbReference>
<reference evidence="3 4" key="1">
    <citation type="submission" date="2018-05" db="EMBL/GenBank/DDBJ databases">
        <title>Marinilabilia rubrum sp. nov., isolated from saltern sediment.</title>
        <authorList>
            <person name="Zhang R."/>
        </authorList>
    </citation>
    <scope>NUCLEOTIDE SEQUENCE [LARGE SCALE GENOMIC DNA]</scope>
    <source>
        <strain evidence="3 4">WTE16</strain>
    </source>
</reference>
<dbReference type="InterPro" id="IPR036249">
    <property type="entry name" value="Thioredoxin-like_sf"/>
</dbReference>
<proteinExistence type="predicted"/>
<dbReference type="Pfam" id="PF22119">
    <property type="entry name" value="GST_C_8"/>
    <property type="match status" value="1"/>
</dbReference>
<dbReference type="OrthoDB" id="6043394at2"/>
<keyword evidence="4" id="KW-1185">Reference proteome</keyword>
<feature type="domain" description="GST C-terminal" evidence="2">
    <location>
        <begin position="86"/>
        <end position="227"/>
    </location>
</feature>
<evidence type="ECO:0000313" key="3">
    <source>
        <dbReference type="EMBL" id="PWE01348.1"/>
    </source>
</evidence>
<dbReference type="SUPFAM" id="SSF52833">
    <property type="entry name" value="Thioredoxin-like"/>
    <property type="match status" value="1"/>
</dbReference>
<dbReference type="InterPro" id="IPR036282">
    <property type="entry name" value="Glutathione-S-Trfase_C_sf"/>
</dbReference>
<dbReference type="EMBL" id="QEWP01000001">
    <property type="protein sequence ID" value="PWE01348.1"/>
    <property type="molecule type" value="Genomic_DNA"/>
</dbReference>
<dbReference type="SUPFAM" id="SSF47616">
    <property type="entry name" value="GST C-terminal domain-like"/>
    <property type="match status" value="1"/>
</dbReference>
<evidence type="ECO:0000313" key="4">
    <source>
        <dbReference type="Proteomes" id="UP000244956"/>
    </source>
</evidence>
<dbReference type="Gene3D" id="3.40.30.10">
    <property type="entry name" value="Glutaredoxin"/>
    <property type="match status" value="1"/>
</dbReference>
<dbReference type="PANTHER" id="PTHR11571:SF263">
    <property type="entry name" value="GLUTATHIONE S-TRANSFERASE"/>
    <property type="match status" value="1"/>
</dbReference>
<dbReference type="PROSITE" id="PS50405">
    <property type="entry name" value="GST_CTER"/>
    <property type="match status" value="1"/>
</dbReference>
<dbReference type="Proteomes" id="UP000244956">
    <property type="component" value="Unassembled WGS sequence"/>
</dbReference>
<organism evidence="3 4">
    <name type="scientific">Marinilabilia rubra</name>
    <dbReference type="NCBI Taxonomy" id="2162893"/>
    <lineage>
        <taxon>Bacteria</taxon>
        <taxon>Pseudomonadati</taxon>
        <taxon>Bacteroidota</taxon>
        <taxon>Bacteroidia</taxon>
        <taxon>Marinilabiliales</taxon>
        <taxon>Marinilabiliaceae</taxon>
        <taxon>Marinilabilia</taxon>
    </lineage>
</organism>
<evidence type="ECO:0000259" key="2">
    <source>
        <dbReference type="PROSITE" id="PS50405"/>
    </source>
</evidence>
<protein>
    <submittedName>
        <fullName evidence="3">Glutathione S-transferase</fullName>
    </submittedName>
</protein>
<dbReference type="RefSeq" id="WP_109262798.1">
    <property type="nucleotide sequence ID" value="NZ_QEWP01000001.1"/>
</dbReference>
<name>A0A2U2BE69_9BACT</name>
<feature type="domain" description="GST N-terminal" evidence="1">
    <location>
        <begin position="1"/>
        <end position="84"/>
    </location>
</feature>
<dbReference type="GO" id="GO:0004364">
    <property type="term" value="F:glutathione transferase activity"/>
    <property type="evidence" value="ECO:0007669"/>
    <property type="project" value="TreeGrafter"/>
</dbReference>
<keyword evidence="3" id="KW-0808">Transferase</keyword>
<dbReference type="InterPro" id="IPR050213">
    <property type="entry name" value="GST_superfamily"/>
</dbReference>
<evidence type="ECO:0000259" key="1">
    <source>
        <dbReference type="PROSITE" id="PS50404"/>
    </source>
</evidence>